<evidence type="ECO:0000256" key="5">
    <source>
        <dbReference type="SAM" id="SignalP"/>
    </source>
</evidence>
<protein>
    <submittedName>
        <fullName evidence="7">Sulfatase</fullName>
    </submittedName>
</protein>
<dbReference type="InterPro" id="IPR017850">
    <property type="entry name" value="Alkaline_phosphatase_core_sf"/>
</dbReference>
<feature type="domain" description="Sulfatase N-terminal" evidence="6">
    <location>
        <begin position="25"/>
        <end position="341"/>
    </location>
</feature>
<name>A0A2Z4G6G4_9BACT</name>
<evidence type="ECO:0000256" key="3">
    <source>
        <dbReference type="ARBA" id="ARBA00022801"/>
    </source>
</evidence>
<dbReference type="PANTHER" id="PTHR42693:SF53">
    <property type="entry name" value="ENDO-4-O-SULFATASE"/>
    <property type="match status" value="1"/>
</dbReference>
<organism evidence="7 8">
    <name type="scientific">Arcticibacterium luteifluviistationis</name>
    <dbReference type="NCBI Taxonomy" id="1784714"/>
    <lineage>
        <taxon>Bacteria</taxon>
        <taxon>Pseudomonadati</taxon>
        <taxon>Bacteroidota</taxon>
        <taxon>Cytophagia</taxon>
        <taxon>Cytophagales</taxon>
        <taxon>Leadbetterellaceae</taxon>
        <taxon>Arcticibacterium</taxon>
    </lineage>
</organism>
<dbReference type="GO" id="GO:0004065">
    <property type="term" value="F:arylsulfatase activity"/>
    <property type="evidence" value="ECO:0007669"/>
    <property type="project" value="TreeGrafter"/>
</dbReference>
<dbReference type="AlphaFoldDB" id="A0A2Z4G6G4"/>
<dbReference type="InterPro" id="IPR050738">
    <property type="entry name" value="Sulfatase"/>
</dbReference>
<dbReference type="Pfam" id="PF00884">
    <property type="entry name" value="Sulfatase"/>
    <property type="match status" value="1"/>
</dbReference>
<keyword evidence="2" id="KW-0479">Metal-binding</keyword>
<feature type="signal peptide" evidence="5">
    <location>
        <begin position="1"/>
        <end position="19"/>
    </location>
</feature>
<keyword evidence="3" id="KW-0378">Hydrolase</keyword>
<dbReference type="GO" id="GO:0046872">
    <property type="term" value="F:metal ion binding"/>
    <property type="evidence" value="ECO:0007669"/>
    <property type="project" value="UniProtKB-KW"/>
</dbReference>
<dbReference type="EMBL" id="CP029480">
    <property type="protein sequence ID" value="AWV96745.1"/>
    <property type="molecule type" value="Genomic_DNA"/>
</dbReference>
<keyword evidence="5" id="KW-0732">Signal</keyword>
<keyword evidence="8" id="KW-1185">Reference proteome</keyword>
<dbReference type="Gene3D" id="3.30.1120.10">
    <property type="match status" value="1"/>
</dbReference>
<dbReference type="KEGG" id="als:DJ013_00465"/>
<dbReference type="Proteomes" id="UP000249873">
    <property type="component" value="Chromosome"/>
</dbReference>
<accession>A0A2Z4G6G4</accession>
<dbReference type="Gene3D" id="3.40.720.10">
    <property type="entry name" value="Alkaline Phosphatase, subunit A"/>
    <property type="match status" value="1"/>
</dbReference>
<feature type="chain" id="PRO_5016365570" evidence="5">
    <location>
        <begin position="20"/>
        <end position="460"/>
    </location>
</feature>
<dbReference type="InterPro" id="IPR000917">
    <property type="entry name" value="Sulfatase_N"/>
</dbReference>
<evidence type="ECO:0000256" key="1">
    <source>
        <dbReference type="ARBA" id="ARBA00008779"/>
    </source>
</evidence>
<dbReference type="CDD" id="cd16144">
    <property type="entry name" value="ARS_like"/>
    <property type="match status" value="1"/>
</dbReference>
<keyword evidence="4" id="KW-0106">Calcium</keyword>
<comment type="similarity">
    <text evidence="1">Belongs to the sulfatase family.</text>
</comment>
<dbReference type="PANTHER" id="PTHR42693">
    <property type="entry name" value="ARYLSULFATASE FAMILY MEMBER"/>
    <property type="match status" value="1"/>
</dbReference>
<dbReference type="PROSITE" id="PS00523">
    <property type="entry name" value="SULFATASE_1"/>
    <property type="match status" value="1"/>
</dbReference>
<proteinExistence type="inferred from homology"/>
<dbReference type="OrthoDB" id="9764377at2"/>
<sequence>MIKMKKFLPLLLSIVCLSAAGQKKPNIVLLFADDAGYADFGFHGSTEMKTPNLDRLAKQSVRATQAYVSDPTCGPSRAGLLTGKYQQRFGYEENNVPGFMSPVSAADGLEMGLPLEEKTIADYLKKVGYTSAIFGKWHQGGADRFHPLKRGFDTFAGFRGGARSFFAYPKPPADPQNKFEYGFNNFQEPQKYLTDLLADEAVKFISENKEKPFFAYVAFNAVHTPMEATEEDLAQFPNLKGDRKVAAAMMLAMDRACGKILDHLDKEGLTENTIVIFTNDNGGPIEHNASINAPLAGAKASHLEGGIRVPFLIKWPGHLTANTTYDLPISTLDFLPTFYAVGGGNSKELTDLDGVDIMPFLSGKEEARPHEIMYWKKDARCVVREGDWKFIRYPDRPAELFRIDKDRSEQVNLATQYPDRIKEMYKMAFDWEVTLERPRWMLQKKYEQLDIELMDRYRHP</sequence>
<dbReference type="SUPFAM" id="SSF53649">
    <property type="entry name" value="Alkaline phosphatase-like"/>
    <property type="match status" value="1"/>
</dbReference>
<evidence type="ECO:0000313" key="7">
    <source>
        <dbReference type="EMBL" id="AWV96745.1"/>
    </source>
</evidence>
<gene>
    <name evidence="7" type="ORF">DJ013_00465</name>
</gene>
<evidence type="ECO:0000313" key="8">
    <source>
        <dbReference type="Proteomes" id="UP000249873"/>
    </source>
</evidence>
<evidence type="ECO:0000259" key="6">
    <source>
        <dbReference type="Pfam" id="PF00884"/>
    </source>
</evidence>
<evidence type="ECO:0000256" key="2">
    <source>
        <dbReference type="ARBA" id="ARBA00022723"/>
    </source>
</evidence>
<dbReference type="InterPro" id="IPR024607">
    <property type="entry name" value="Sulfatase_CS"/>
</dbReference>
<reference evidence="7 8" key="1">
    <citation type="submission" date="2018-05" db="EMBL/GenBank/DDBJ databases">
        <title>Complete genome sequence of Arcticibacterium luteifluviistationis SM1504T, a cytophagaceae bacterium isolated from Arctic surface seawater.</title>
        <authorList>
            <person name="Li Y."/>
            <person name="Qin Q.-L."/>
        </authorList>
    </citation>
    <scope>NUCLEOTIDE SEQUENCE [LARGE SCALE GENOMIC DNA]</scope>
    <source>
        <strain evidence="7 8">SM1504</strain>
    </source>
</reference>
<evidence type="ECO:0000256" key="4">
    <source>
        <dbReference type="ARBA" id="ARBA00022837"/>
    </source>
</evidence>